<proteinExistence type="predicted"/>
<dbReference type="Proteomes" id="UP001518976">
    <property type="component" value="Unassembled WGS sequence"/>
</dbReference>
<reference evidence="1 2" key="1">
    <citation type="submission" date="2021-02" db="EMBL/GenBank/DDBJ databases">
        <title>Streptomyces spirodelae sp. nov., isolated from duckweed.</title>
        <authorList>
            <person name="Saimee Y."/>
            <person name="Duangmal K."/>
        </authorList>
    </citation>
    <scope>NUCLEOTIDE SEQUENCE [LARGE SCALE GENOMIC DNA]</scope>
    <source>
        <strain evidence="1 2">DW4-2</strain>
    </source>
</reference>
<protein>
    <submittedName>
        <fullName evidence="1">Uncharacterized protein</fullName>
    </submittedName>
</protein>
<dbReference type="EMBL" id="JAFFZN010000008">
    <property type="protein sequence ID" value="MBO8186132.1"/>
    <property type="molecule type" value="Genomic_DNA"/>
</dbReference>
<evidence type="ECO:0000313" key="2">
    <source>
        <dbReference type="Proteomes" id="UP001518976"/>
    </source>
</evidence>
<sequence length="57" mass="6051">MTGGDTLTGLLADAVAHSRRHVEHRAVPGRLDPFAIYLRLRGLPSPDPASSALSKDS</sequence>
<keyword evidence="2" id="KW-1185">Reference proteome</keyword>
<name>A0ABS3WSN2_9ACTN</name>
<gene>
    <name evidence="1" type="ORF">JW592_11740</name>
</gene>
<evidence type="ECO:0000313" key="1">
    <source>
        <dbReference type="EMBL" id="MBO8186132.1"/>
    </source>
</evidence>
<organism evidence="1 2">
    <name type="scientific">Streptomyces spirodelae</name>
    <dbReference type="NCBI Taxonomy" id="2812904"/>
    <lineage>
        <taxon>Bacteria</taxon>
        <taxon>Bacillati</taxon>
        <taxon>Actinomycetota</taxon>
        <taxon>Actinomycetes</taxon>
        <taxon>Kitasatosporales</taxon>
        <taxon>Streptomycetaceae</taxon>
        <taxon>Streptomyces</taxon>
    </lineage>
</organism>
<dbReference type="RefSeq" id="WP_209264912.1">
    <property type="nucleotide sequence ID" value="NZ_JAFFZN010000008.1"/>
</dbReference>
<comment type="caution">
    <text evidence="1">The sequence shown here is derived from an EMBL/GenBank/DDBJ whole genome shotgun (WGS) entry which is preliminary data.</text>
</comment>
<accession>A0ABS3WSN2</accession>